<dbReference type="EMBL" id="JOWA01000087">
    <property type="protein sequence ID" value="KEZ44872.1"/>
    <property type="molecule type" value="Genomic_DNA"/>
</dbReference>
<evidence type="ECO:0000256" key="2">
    <source>
        <dbReference type="ARBA" id="ARBA00022801"/>
    </source>
</evidence>
<organism evidence="4 5">
    <name type="scientific">Pseudallescheria apiosperma</name>
    <name type="common">Scedosporium apiospermum</name>
    <dbReference type="NCBI Taxonomy" id="563466"/>
    <lineage>
        <taxon>Eukaryota</taxon>
        <taxon>Fungi</taxon>
        <taxon>Dikarya</taxon>
        <taxon>Ascomycota</taxon>
        <taxon>Pezizomycotina</taxon>
        <taxon>Sordariomycetes</taxon>
        <taxon>Hypocreomycetidae</taxon>
        <taxon>Microascales</taxon>
        <taxon>Microascaceae</taxon>
        <taxon>Scedosporium</taxon>
    </lineage>
</organism>
<dbReference type="InterPro" id="IPR023943">
    <property type="entry name" value="Enolase-ppase_E1"/>
</dbReference>
<dbReference type="PANTHER" id="PTHR20371">
    <property type="entry name" value="ENOLASE-PHOSPHATASE E1"/>
    <property type="match status" value="1"/>
</dbReference>
<dbReference type="NCBIfam" id="TIGR01691">
    <property type="entry name" value="enolase-ppase"/>
    <property type="match status" value="1"/>
</dbReference>
<keyword evidence="3" id="KW-0486">Methionine biosynthesis</keyword>
<dbReference type="SFLD" id="SFLDG01129">
    <property type="entry name" value="C1.5:_HAD__Beta-PGM__Phosphata"/>
    <property type="match status" value="1"/>
</dbReference>
<dbReference type="Gene3D" id="1.10.720.60">
    <property type="match status" value="1"/>
</dbReference>
<name>A0A084GC10_PSEDA</name>
<evidence type="ECO:0008006" key="6">
    <source>
        <dbReference type="Google" id="ProtNLM"/>
    </source>
</evidence>
<evidence type="ECO:0000313" key="4">
    <source>
        <dbReference type="EMBL" id="KEZ44872.1"/>
    </source>
</evidence>
<evidence type="ECO:0000256" key="3">
    <source>
        <dbReference type="ARBA" id="ARBA00023167"/>
    </source>
</evidence>
<dbReference type="OrthoDB" id="272500at2759"/>
<protein>
    <recommendedName>
        <fullName evidence="6">Enolase-phosphatase E1</fullName>
    </recommendedName>
</protein>
<comment type="caution">
    <text evidence="4">The sequence shown here is derived from an EMBL/GenBank/DDBJ whole genome shotgun (WGS) entry which is preliminary data.</text>
</comment>
<dbReference type="KEGG" id="sapo:SAPIO_CDS3004"/>
<dbReference type="SUPFAM" id="SSF56784">
    <property type="entry name" value="HAD-like"/>
    <property type="match status" value="1"/>
</dbReference>
<dbReference type="PANTHER" id="PTHR20371:SF1">
    <property type="entry name" value="ENOLASE-PHOSPHATASE E1"/>
    <property type="match status" value="1"/>
</dbReference>
<dbReference type="AlphaFoldDB" id="A0A084GC10"/>
<dbReference type="GO" id="GO:0000287">
    <property type="term" value="F:magnesium ion binding"/>
    <property type="evidence" value="ECO:0007669"/>
    <property type="project" value="InterPro"/>
</dbReference>
<dbReference type="SFLD" id="SFLDG01133">
    <property type="entry name" value="C1.5.4:_Enolase-phosphatase_Li"/>
    <property type="match status" value="1"/>
</dbReference>
<dbReference type="Pfam" id="PF00702">
    <property type="entry name" value="Hydrolase"/>
    <property type="match status" value="1"/>
</dbReference>
<proteinExistence type="predicted"/>
<dbReference type="Proteomes" id="UP000028545">
    <property type="component" value="Unassembled WGS sequence"/>
</dbReference>
<accession>A0A084GC10</accession>
<dbReference type="InterPro" id="IPR023214">
    <property type="entry name" value="HAD_sf"/>
</dbReference>
<dbReference type="Gene3D" id="3.40.50.1000">
    <property type="entry name" value="HAD superfamily/HAD-like"/>
    <property type="match status" value="1"/>
</dbReference>
<keyword evidence="2" id="KW-0378">Hydrolase</keyword>
<dbReference type="CDD" id="cd01629">
    <property type="entry name" value="HAD_EP"/>
    <property type="match status" value="1"/>
</dbReference>
<dbReference type="GeneID" id="27722076"/>
<dbReference type="SFLD" id="SFLDS00003">
    <property type="entry name" value="Haloacid_Dehalogenase"/>
    <property type="match status" value="1"/>
</dbReference>
<dbReference type="RefSeq" id="XP_016644671.1">
    <property type="nucleotide sequence ID" value="XM_016785889.1"/>
</dbReference>
<evidence type="ECO:0000256" key="1">
    <source>
        <dbReference type="ARBA" id="ARBA00022605"/>
    </source>
</evidence>
<evidence type="ECO:0000313" key="5">
    <source>
        <dbReference type="Proteomes" id="UP000028545"/>
    </source>
</evidence>
<sequence length="237" mass="26005">MVAIGPLKAVLLDIEGTVCPISFVKDVLFPFALQALSEGLDSLWESPAFAQYRQAFPTEFRSNQEAFKAHVEDLVARDVKAPYLKALQGYLWEEGYRSGKLRAPLFDDVGPAIVSWHDAGLIIMIYSSGSVPAQKLLFGHTTAQPSDMTALITDWFDTVNAGPKVNPASYTKIASHYPNFQLDQWLFLSDNLLEVEAARAAGMRSLPVVRPGNAPIDDPKALKSAIHDFNALSLLAE</sequence>
<keyword evidence="1" id="KW-0028">Amino-acid biosynthesis</keyword>
<gene>
    <name evidence="4" type="ORF">SAPIO_CDS3004</name>
</gene>
<dbReference type="VEuPathDB" id="FungiDB:SAPIO_CDS3004"/>
<dbReference type="InterPro" id="IPR036412">
    <property type="entry name" value="HAD-like_sf"/>
</dbReference>
<dbReference type="GO" id="GO:0043874">
    <property type="term" value="F:acireductone synthase activity"/>
    <property type="evidence" value="ECO:0007669"/>
    <property type="project" value="InterPro"/>
</dbReference>
<dbReference type="GO" id="GO:0019509">
    <property type="term" value="P:L-methionine salvage from methylthioadenosine"/>
    <property type="evidence" value="ECO:0007669"/>
    <property type="project" value="EnsemblFungi"/>
</dbReference>
<keyword evidence="5" id="KW-1185">Reference proteome</keyword>
<reference evidence="4 5" key="1">
    <citation type="journal article" date="2014" name="Genome Announc.">
        <title>Draft genome sequence of the pathogenic fungus Scedosporium apiospermum.</title>
        <authorList>
            <person name="Vandeputte P."/>
            <person name="Ghamrawi S."/>
            <person name="Rechenmann M."/>
            <person name="Iltis A."/>
            <person name="Giraud S."/>
            <person name="Fleury M."/>
            <person name="Thornton C."/>
            <person name="Delhaes L."/>
            <person name="Meyer W."/>
            <person name="Papon N."/>
            <person name="Bouchara J.P."/>
        </authorList>
    </citation>
    <scope>NUCLEOTIDE SEQUENCE [LARGE SCALE GENOMIC DNA]</scope>
    <source>
        <strain evidence="4 5">IHEM 14462</strain>
    </source>
</reference>
<dbReference type="HOGENOM" id="CLU_023273_1_1_1"/>
<dbReference type="OMA" id="LQGMVWE"/>